<dbReference type="Gene3D" id="3.40.50.300">
    <property type="entry name" value="P-loop containing nucleotide triphosphate hydrolases"/>
    <property type="match status" value="4"/>
</dbReference>
<dbReference type="HOGENOM" id="CLU_003134_6_0_0"/>
<evidence type="ECO:0000256" key="3">
    <source>
        <dbReference type="PROSITE-ProRule" id="PRU00289"/>
    </source>
</evidence>
<feature type="domain" description="FtsK" evidence="5">
    <location>
        <begin position="807"/>
        <end position="996"/>
    </location>
</feature>
<keyword evidence="6" id="KW-0131">Cell cycle</keyword>
<reference evidence="6 7" key="1">
    <citation type="journal article" date="2011" name="J. Bacteriol.">
        <title>Draft genome sequence of the anoxygenic filamentous phototrophic bacterium Oscillochloris trichoides subsp. DG-6.</title>
        <authorList>
            <person name="Kuznetsov B.B."/>
            <person name="Ivanovsky R.N."/>
            <person name="Keppen O.I."/>
            <person name="Sukhacheva M.V."/>
            <person name="Bumazhkin B.K."/>
            <person name="Patutina E.O."/>
            <person name="Beletsky A.V."/>
            <person name="Mardanov A.V."/>
            <person name="Baslerov R.V."/>
            <person name="Panteleeva A.N."/>
            <person name="Kolganova T.V."/>
            <person name="Ravin N.V."/>
            <person name="Skryabin K.G."/>
        </authorList>
    </citation>
    <scope>NUCLEOTIDE SEQUENCE [LARGE SCALE GENOMIC DNA]</scope>
    <source>
        <strain evidence="6 7">DG-6</strain>
    </source>
</reference>
<dbReference type="Pfam" id="PF01580">
    <property type="entry name" value="FtsK_SpoIIIE"/>
    <property type="match status" value="3"/>
</dbReference>
<dbReference type="STRING" id="765420.OSCT_0277"/>
<evidence type="ECO:0000256" key="2">
    <source>
        <dbReference type="ARBA" id="ARBA00022840"/>
    </source>
</evidence>
<dbReference type="EMBL" id="ADVR01000004">
    <property type="protein sequence ID" value="EFO81880.1"/>
    <property type="molecule type" value="Genomic_DNA"/>
</dbReference>
<evidence type="ECO:0000256" key="4">
    <source>
        <dbReference type="SAM" id="MobiDB-lite"/>
    </source>
</evidence>
<keyword evidence="7" id="KW-1185">Reference proteome</keyword>
<dbReference type="Proteomes" id="UP000054010">
    <property type="component" value="Unassembled WGS sequence"/>
</dbReference>
<feature type="region of interest" description="Disordered" evidence="4">
    <location>
        <begin position="1"/>
        <end position="34"/>
    </location>
</feature>
<dbReference type="InterPro" id="IPR050206">
    <property type="entry name" value="FtsK/SpoIIIE/SftA"/>
</dbReference>
<organism evidence="6 7">
    <name type="scientific">Oscillochloris trichoides DG-6</name>
    <dbReference type="NCBI Taxonomy" id="765420"/>
    <lineage>
        <taxon>Bacteria</taxon>
        <taxon>Bacillati</taxon>
        <taxon>Chloroflexota</taxon>
        <taxon>Chloroflexia</taxon>
        <taxon>Chloroflexales</taxon>
        <taxon>Chloroflexineae</taxon>
        <taxon>Oscillochloridaceae</taxon>
        <taxon>Oscillochloris</taxon>
    </lineage>
</organism>
<sequence>MHLAPFNRPPRVRPRWNAESIQLPAPPAPPARSSTDHLTMMMPLVGAGLMASVSVVGGGNWLFLLPTGAMAGLGVVAALRSERSNTRREAATFATRQSFFEDQLASARSRLHRLYDQELLARLHLDPDPQTLLAIVGVGSRAAPDPRLWERRPTDDDFLRLRLGLGDLPAACQVVLPPATADSPVDLRLPRLAAEYATLRQVPMTLPLAQLAALGLAGPRPQALGLLYALVWQAVTLHAPGDLRLALVSHDDASAWEWLRWLPHTVPLHNDPAYRQRMCATTPASAARLMSDLLDHVSRRRDLPRRDAAPPPLPRLLLLVDGAEVAATYPAVREIMRHGASLGMAVVVLVPSWPQIPEACAAMLDVGPHGARWVSAGEAWPNVAFQPDLVDLAQSDRLARRLAAIRLQEVGGNQDVPRQVRLFDLLGLRSPADLAPPRFWADPPAGAWRSDVPIGALAEGQPIFLDLSEQRHGPHGIIAGATGAGKSVLLQSVIAALVVTHHPDRLQVLLIDFKGGAALAMFASLPHVAGLVTDLEGRLAERAMTAITSELRRRKALLKTTAAQFGTKVEHIGDYRALAVLHDLPPLPNLLIVVDEFDEMAANYQEFVHELVRVVKQGRSLGVHLLVATQQPARAVSDEIRSQLKFFIALRLGSSEDSREMILKPDAAFLPTDIPGRAYFRAGNDLRLFQVAQVTNRAPTQTERAAPQVRFVSGDQEHALGGVETEEAEPSRETDLDHLVRALAGVALESRQPPIWRAPLPGRIGLGQLISEHLAPLPLAGEGPGVRENALLSAPIGLLDIPQECRQEPLRLDLAAAHLALIGAPGSGKTLLLRTLVLSLAAHYAPRDLWCYLVDAGGQGLAPLAGLPHVGALIQARERERVRRLIRILDATIRERQDRLRAADVADVAAYRTQTGAAMPALLVIVDKVAVLSEEFRDAPGETTILDDLVRIARVGRSCGIFLVLSADRANDLSYRLLSLCEARLALRQTDLHDYAEVLGARVQTPIPATLPGRALWLHPDHGPLEVQIALPTTHSDDPAAAEGGRMLEAELSSELREQVQMLVQRWQDDPLRPQPVELLPERISLASLPALPPASSGVQIALGREALNLEVAALQLSAENPHALLVGPRRSGKTTLLRTLLHGLAAQHPAGALELLILDSPRAGLADLRDLPHTTHYARAEQGAADLIAAVAQLRVAPTGPRRVIVIDDYTLCRERMREHLTPSYGAEPNLLANLCDLAQSGGMQGVHILLTTTLTYPDDALLRALDAGRTGTILWPGRYDGGTRLLGISLPLAEQRDAEQPPGRALLVHEESQVLVQVASGVA</sequence>
<dbReference type="OrthoDB" id="9807790at2"/>
<dbReference type="GO" id="GO:0051301">
    <property type="term" value="P:cell division"/>
    <property type="evidence" value="ECO:0007669"/>
    <property type="project" value="UniProtKB-KW"/>
</dbReference>
<dbReference type="PANTHER" id="PTHR22683:SF1">
    <property type="entry name" value="TYPE VII SECRETION SYSTEM PROTEIN ESSC"/>
    <property type="match status" value="1"/>
</dbReference>
<feature type="domain" description="FtsK" evidence="5">
    <location>
        <begin position="460"/>
        <end position="659"/>
    </location>
</feature>
<feature type="binding site" evidence="3">
    <location>
        <begin position="480"/>
        <end position="487"/>
    </location>
    <ligand>
        <name>ATP</name>
        <dbReference type="ChEBI" id="CHEBI:30616"/>
    </ligand>
</feature>
<keyword evidence="1 3" id="KW-0547">Nucleotide-binding</keyword>
<proteinExistence type="predicted"/>
<accession>E1IAC6</accession>
<dbReference type="SMART" id="SM00382">
    <property type="entry name" value="AAA"/>
    <property type="match status" value="3"/>
</dbReference>
<dbReference type="PANTHER" id="PTHR22683">
    <property type="entry name" value="SPORULATION PROTEIN RELATED"/>
    <property type="match status" value="1"/>
</dbReference>
<gene>
    <name evidence="6" type="ORF">OSCT_0277</name>
</gene>
<evidence type="ECO:0000313" key="6">
    <source>
        <dbReference type="EMBL" id="EFO81880.1"/>
    </source>
</evidence>
<protein>
    <submittedName>
        <fullName evidence="6">Cell division FtsK/SpoIIIE</fullName>
    </submittedName>
</protein>
<dbReference type="InterPro" id="IPR003593">
    <property type="entry name" value="AAA+_ATPase"/>
</dbReference>
<dbReference type="GO" id="GO:0005524">
    <property type="term" value="F:ATP binding"/>
    <property type="evidence" value="ECO:0007669"/>
    <property type="project" value="UniProtKB-UniRule"/>
</dbReference>
<dbReference type="GO" id="GO:0003677">
    <property type="term" value="F:DNA binding"/>
    <property type="evidence" value="ECO:0007669"/>
    <property type="project" value="InterPro"/>
</dbReference>
<name>E1IAC6_9CHLR</name>
<dbReference type="eggNOG" id="COG1674">
    <property type="taxonomic scope" value="Bacteria"/>
</dbReference>
<dbReference type="SUPFAM" id="SSF52540">
    <property type="entry name" value="P-loop containing nucleoside triphosphate hydrolases"/>
    <property type="match status" value="3"/>
</dbReference>
<keyword evidence="2 3" id="KW-0067">ATP-binding</keyword>
<evidence type="ECO:0000256" key="1">
    <source>
        <dbReference type="ARBA" id="ARBA00022741"/>
    </source>
</evidence>
<comment type="caution">
    <text evidence="6">The sequence shown here is derived from an EMBL/GenBank/DDBJ whole genome shotgun (WGS) entry which is preliminary data.</text>
</comment>
<dbReference type="PROSITE" id="PS50901">
    <property type="entry name" value="FTSK"/>
    <property type="match status" value="2"/>
</dbReference>
<dbReference type="InterPro" id="IPR002543">
    <property type="entry name" value="FtsK_dom"/>
</dbReference>
<evidence type="ECO:0000313" key="7">
    <source>
        <dbReference type="Proteomes" id="UP000054010"/>
    </source>
</evidence>
<dbReference type="InterPro" id="IPR027417">
    <property type="entry name" value="P-loop_NTPase"/>
</dbReference>
<keyword evidence="6" id="KW-0132">Cell division</keyword>
<evidence type="ECO:0000259" key="5">
    <source>
        <dbReference type="PROSITE" id="PS50901"/>
    </source>
</evidence>
<feature type="binding site" evidence="3">
    <location>
        <begin position="823"/>
        <end position="830"/>
    </location>
    <ligand>
        <name>ATP</name>
        <dbReference type="ChEBI" id="CHEBI:30616"/>
    </ligand>
</feature>